<dbReference type="EMBL" id="BBMS01000109">
    <property type="protein sequence ID" value="GAL30752.1"/>
    <property type="molecule type" value="Genomic_DNA"/>
</dbReference>
<evidence type="ECO:0000313" key="2">
    <source>
        <dbReference type="EMBL" id="GAL30752.1"/>
    </source>
</evidence>
<sequence length="90" mass="10248">MEETKQRLQLDLDISLQEIDRQLQQIVQNKIEFFYQTDTQIVSPINGVVASIFVKEGHAVHEGQPLLVVIPDGEEPVVIELYAPSRSIVY</sequence>
<reference evidence="3" key="1">
    <citation type="submission" date="2014-09" db="EMBL/GenBank/DDBJ databases">
        <title>Vibrio variabilis JCM 19239. (C206) whole genome shotgun sequence.</title>
        <authorList>
            <person name="Sawabe T."/>
            <person name="Meirelles P."/>
            <person name="Nakanishi M."/>
            <person name="Sayaka M."/>
            <person name="Hattori M."/>
            <person name="Ohkuma M."/>
        </authorList>
    </citation>
    <scope>NUCLEOTIDE SEQUENCE [LARGE SCALE GENOMIC DNA]</scope>
    <source>
        <strain evidence="3">JCM 19239</strain>
    </source>
</reference>
<dbReference type="InterPro" id="IPR011053">
    <property type="entry name" value="Single_hybrid_motif"/>
</dbReference>
<name>A0ABQ0JPT4_9VIBR</name>
<organism evidence="2 3">
    <name type="scientific">Vibrio variabilis</name>
    <dbReference type="NCBI Taxonomy" id="990271"/>
    <lineage>
        <taxon>Bacteria</taxon>
        <taxon>Pseudomonadati</taxon>
        <taxon>Pseudomonadota</taxon>
        <taxon>Gammaproteobacteria</taxon>
        <taxon>Vibrionales</taxon>
        <taxon>Vibrionaceae</taxon>
        <taxon>Vibrio</taxon>
    </lineage>
</organism>
<gene>
    <name evidence="2" type="ORF">JCM19239_6440</name>
</gene>
<proteinExistence type="predicted"/>
<feature type="domain" description="Lipoyl-binding" evidence="1">
    <location>
        <begin position="39"/>
        <end position="68"/>
    </location>
</feature>
<comment type="caution">
    <text evidence="2">The sequence shown here is derived from an EMBL/GenBank/DDBJ whole genome shotgun (WGS) entry which is preliminary data.</text>
</comment>
<dbReference type="Proteomes" id="UP000029223">
    <property type="component" value="Unassembled WGS sequence"/>
</dbReference>
<accession>A0ABQ0JPT4</accession>
<dbReference type="Pfam" id="PF00364">
    <property type="entry name" value="Biotin_lipoyl"/>
    <property type="match status" value="1"/>
</dbReference>
<evidence type="ECO:0000313" key="3">
    <source>
        <dbReference type="Proteomes" id="UP000029223"/>
    </source>
</evidence>
<dbReference type="InterPro" id="IPR000089">
    <property type="entry name" value="Biotin_lipoyl"/>
</dbReference>
<dbReference type="Gene3D" id="2.40.50.100">
    <property type="match status" value="1"/>
</dbReference>
<keyword evidence="3" id="KW-1185">Reference proteome</keyword>
<dbReference type="SUPFAM" id="SSF51230">
    <property type="entry name" value="Single hybrid motif"/>
    <property type="match status" value="1"/>
</dbReference>
<evidence type="ECO:0000259" key="1">
    <source>
        <dbReference type="Pfam" id="PF00364"/>
    </source>
</evidence>
<protein>
    <recommendedName>
        <fullName evidence="1">Lipoyl-binding domain-containing protein</fullName>
    </recommendedName>
</protein>